<accession>A0A0R1RU82</accession>
<organism evidence="1 2">
    <name type="scientific">Furfurilactobacillus rossiae DSM 15814</name>
    <dbReference type="NCBI Taxonomy" id="1114972"/>
    <lineage>
        <taxon>Bacteria</taxon>
        <taxon>Bacillati</taxon>
        <taxon>Bacillota</taxon>
        <taxon>Bacilli</taxon>
        <taxon>Lactobacillales</taxon>
        <taxon>Lactobacillaceae</taxon>
        <taxon>Furfurilactobacillus</taxon>
    </lineage>
</organism>
<evidence type="ECO:0000313" key="2">
    <source>
        <dbReference type="Proteomes" id="UP000051999"/>
    </source>
</evidence>
<dbReference type="eggNOG" id="COG2856">
    <property type="taxonomic scope" value="Bacteria"/>
</dbReference>
<dbReference type="STRING" id="1114972.FD35_GL001727"/>
<gene>
    <name evidence="1" type="ORF">FD35_GL001727</name>
</gene>
<comment type="caution">
    <text evidence="1">The sequence shown here is derived from an EMBL/GenBank/DDBJ whole genome shotgun (WGS) entry which is preliminary data.</text>
</comment>
<dbReference type="Proteomes" id="UP000051999">
    <property type="component" value="Unassembled WGS sequence"/>
</dbReference>
<keyword evidence="2" id="KW-1185">Reference proteome</keyword>
<dbReference type="AlphaFoldDB" id="A0A0R1RU82"/>
<protein>
    <recommendedName>
        <fullName evidence="3">IrrE N-terminal-like domain-containing protein</fullName>
    </recommendedName>
</protein>
<name>A0A0R1RU82_9LACO</name>
<reference evidence="1 2" key="1">
    <citation type="journal article" date="2015" name="Genome Announc.">
        <title>Expanding the biotechnology potential of lactobacilli through comparative genomics of 213 strains and associated genera.</title>
        <authorList>
            <person name="Sun Z."/>
            <person name="Harris H.M."/>
            <person name="McCann A."/>
            <person name="Guo C."/>
            <person name="Argimon S."/>
            <person name="Zhang W."/>
            <person name="Yang X."/>
            <person name="Jeffery I.B."/>
            <person name="Cooney J.C."/>
            <person name="Kagawa T.F."/>
            <person name="Liu W."/>
            <person name="Song Y."/>
            <person name="Salvetti E."/>
            <person name="Wrobel A."/>
            <person name="Rasinkangas P."/>
            <person name="Parkhill J."/>
            <person name="Rea M.C."/>
            <person name="O'Sullivan O."/>
            <person name="Ritari J."/>
            <person name="Douillard F.P."/>
            <person name="Paul Ross R."/>
            <person name="Yang R."/>
            <person name="Briner A.E."/>
            <person name="Felis G.E."/>
            <person name="de Vos W.M."/>
            <person name="Barrangou R."/>
            <person name="Klaenhammer T.R."/>
            <person name="Caufield P.W."/>
            <person name="Cui Y."/>
            <person name="Zhang H."/>
            <person name="O'Toole P.W."/>
        </authorList>
    </citation>
    <scope>NUCLEOTIDE SEQUENCE [LARGE SCALE GENOMIC DNA]</scope>
    <source>
        <strain evidence="1 2">DSM 15814</strain>
    </source>
</reference>
<evidence type="ECO:0000313" key="1">
    <source>
        <dbReference type="EMBL" id="KRL56632.1"/>
    </source>
</evidence>
<evidence type="ECO:0008006" key="3">
    <source>
        <dbReference type="Google" id="ProtNLM"/>
    </source>
</evidence>
<sequence>MEASSMDDLLTELFEFAFEHGIAVTTTHVLSKDTPSVSRPSKNAIIVNMNWHTKKEIPMQFAHEIGHVLNEDKGTLYYCSTASHNSIEYGASKTGIKVLVSLYFQNVSPDEANSNTFVKQLAIPSYMEPYTEDCIREFYQK</sequence>
<dbReference type="PATRIC" id="fig|1114972.6.peg.1755"/>
<dbReference type="EMBL" id="AZFF01000003">
    <property type="protein sequence ID" value="KRL56632.1"/>
    <property type="molecule type" value="Genomic_DNA"/>
</dbReference>
<proteinExistence type="predicted"/>